<reference evidence="3 4" key="1">
    <citation type="submission" date="2021-06" db="EMBL/GenBank/DDBJ databases">
        <authorList>
            <person name="Palmer J.M."/>
        </authorList>
    </citation>
    <scope>NUCLEOTIDE SEQUENCE [LARGE SCALE GENOMIC DNA]</scope>
    <source>
        <strain evidence="3 4">GA_2019</strain>
        <tissue evidence="3">Muscle</tissue>
    </source>
</reference>
<evidence type="ECO:0000256" key="2">
    <source>
        <dbReference type="SAM" id="MobiDB-lite"/>
    </source>
</evidence>
<name>A0ABV0P979_9TELE</name>
<feature type="compositionally biased region" description="Polar residues" evidence="2">
    <location>
        <begin position="390"/>
        <end position="407"/>
    </location>
</feature>
<organism evidence="3 4">
    <name type="scientific">Goodea atripinnis</name>
    <dbReference type="NCBI Taxonomy" id="208336"/>
    <lineage>
        <taxon>Eukaryota</taxon>
        <taxon>Metazoa</taxon>
        <taxon>Chordata</taxon>
        <taxon>Craniata</taxon>
        <taxon>Vertebrata</taxon>
        <taxon>Euteleostomi</taxon>
        <taxon>Actinopterygii</taxon>
        <taxon>Neopterygii</taxon>
        <taxon>Teleostei</taxon>
        <taxon>Neoteleostei</taxon>
        <taxon>Acanthomorphata</taxon>
        <taxon>Ovalentaria</taxon>
        <taxon>Atherinomorphae</taxon>
        <taxon>Cyprinodontiformes</taxon>
        <taxon>Goodeidae</taxon>
        <taxon>Goodea</taxon>
    </lineage>
</organism>
<feature type="region of interest" description="Disordered" evidence="2">
    <location>
        <begin position="456"/>
        <end position="479"/>
    </location>
</feature>
<gene>
    <name evidence="3" type="ORF">GOODEAATRI_031117</name>
</gene>
<dbReference type="EMBL" id="JAHRIO010065127">
    <property type="protein sequence ID" value="MEQ2180010.1"/>
    <property type="molecule type" value="Genomic_DNA"/>
</dbReference>
<feature type="coiled-coil region" evidence="1">
    <location>
        <begin position="318"/>
        <end position="385"/>
    </location>
</feature>
<feature type="compositionally biased region" description="Polar residues" evidence="2">
    <location>
        <begin position="126"/>
        <end position="143"/>
    </location>
</feature>
<protein>
    <submittedName>
        <fullName evidence="3">Uncharacterized protein</fullName>
    </submittedName>
</protein>
<evidence type="ECO:0000313" key="4">
    <source>
        <dbReference type="Proteomes" id="UP001476798"/>
    </source>
</evidence>
<dbReference type="Proteomes" id="UP001476798">
    <property type="component" value="Unassembled WGS sequence"/>
</dbReference>
<evidence type="ECO:0000256" key="1">
    <source>
        <dbReference type="SAM" id="Coils"/>
    </source>
</evidence>
<keyword evidence="1" id="KW-0175">Coiled coil</keyword>
<evidence type="ECO:0000313" key="3">
    <source>
        <dbReference type="EMBL" id="MEQ2180010.1"/>
    </source>
</evidence>
<feature type="compositionally biased region" description="Polar residues" evidence="2">
    <location>
        <begin position="74"/>
        <end position="117"/>
    </location>
</feature>
<accession>A0ABV0P979</accession>
<proteinExistence type="predicted"/>
<feature type="region of interest" description="Disordered" evidence="2">
    <location>
        <begin position="72"/>
        <end position="143"/>
    </location>
</feature>
<feature type="region of interest" description="Disordered" evidence="2">
    <location>
        <begin position="390"/>
        <end position="413"/>
    </location>
</feature>
<keyword evidence="4" id="KW-1185">Reference proteome</keyword>
<feature type="coiled-coil region" evidence="1">
    <location>
        <begin position="210"/>
        <end position="279"/>
    </location>
</feature>
<sequence>MEQKQVFCEKETSPANLSWADMVDLNIQFDYDAIIFPIEDDSNSTSVLHLTQPEDSTEIQGELVPSGALETPLSVETEQESSPSACSETFSSVEIQKESSPSADSRLINSSEIQNQRTKPKKHYNASASSQAPHSYHQSQHFQGRYQQAEWGNFPAPVYYVVSNAQDHKRKSRSFQATGKSEACQPQYYKSDKMPHHASAVTMIPPCVYIEQALKHINNLTQQVDDLKKELQGKIFDLHEEREQRIEFQVECKTQLEQIKELEKSLEHERHMRVKCEEKKEEQESFVAPQTTGVSKLPRIPKVTVDVSVLNELQFLKRQAEKNALNSEKLAKAFLEEQQLRVKYEDQLKSNTEHASRFKEQEETIKSLKSQVAELTQLNLALKNEHKVSSQTEASMQTDIPSQTEAPRQTGFHRNRGVHTVRAPHHEHRTQNANRGHHSNPGIYIHAGHYPNPGLYPHAGHHPNAGLQANRRTPAYRSQ</sequence>
<comment type="caution">
    <text evidence="3">The sequence shown here is derived from an EMBL/GenBank/DDBJ whole genome shotgun (WGS) entry which is preliminary data.</text>
</comment>